<keyword evidence="3" id="KW-1029">Fimbrium biogenesis</keyword>
<dbReference type="OrthoDB" id="7156875at2"/>
<dbReference type="GO" id="GO:0046872">
    <property type="term" value="F:metal ion binding"/>
    <property type="evidence" value="ECO:0007669"/>
    <property type="project" value="UniProtKB-KW"/>
</dbReference>
<evidence type="ECO:0000313" key="9">
    <source>
        <dbReference type="EMBL" id="SFP18653.1"/>
    </source>
</evidence>
<evidence type="ECO:0000256" key="7">
    <source>
        <dbReference type="SAM" id="SignalP"/>
    </source>
</evidence>
<dbReference type="Pfam" id="PF05567">
    <property type="entry name" value="T4P_PilY1"/>
    <property type="match status" value="1"/>
</dbReference>
<feature type="chain" id="PRO_5015065943" evidence="7">
    <location>
        <begin position="29"/>
        <end position="1169"/>
    </location>
</feature>
<evidence type="ECO:0000259" key="8">
    <source>
        <dbReference type="Pfam" id="PF05567"/>
    </source>
</evidence>
<feature type="domain" description="PilY1 beta-propeller" evidence="8">
    <location>
        <begin position="644"/>
        <end position="1005"/>
    </location>
</feature>
<protein>
    <submittedName>
        <fullName evidence="9">Type IV pilus assembly protein PilY1</fullName>
    </submittedName>
</protein>
<keyword evidence="7" id="KW-0732">Signal</keyword>
<accession>A0A1I5NA65</accession>
<dbReference type="Proteomes" id="UP000182025">
    <property type="component" value="Unassembled WGS sequence"/>
</dbReference>
<keyword evidence="4" id="KW-0479">Metal-binding</keyword>
<evidence type="ECO:0000256" key="4">
    <source>
        <dbReference type="ARBA" id="ARBA00022723"/>
    </source>
</evidence>
<comment type="subcellular location">
    <subcellularLocation>
        <location evidence="1">Fimbrium</location>
    </subcellularLocation>
</comment>
<evidence type="ECO:0000313" key="10">
    <source>
        <dbReference type="Proteomes" id="UP000182025"/>
    </source>
</evidence>
<evidence type="ECO:0000256" key="1">
    <source>
        <dbReference type="ARBA" id="ARBA00004561"/>
    </source>
</evidence>
<name>A0A1I5NA65_9GAMM</name>
<keyword evidence="10" id="KW-1185">Reference proteome</keyword>
<gene>
    <name evidence="9" type="ORF">SAMN05216177_101578</name>
</gene>
<evidence type="ECO:0000256" key="5">
    <source>
        <dbReference type="ARBA" id="ARBA00022837"/>
    </source>
</evidence>
<dbReference type="RefSeq" id="WP_074913475.1">
    <property type="nucleotide sequence ID" value="NZ_FOXK01000001.1"/>
</dbReference>
<dbReference type="SUPFAM" id="SSF50998">
    <property type="entry name" value="Quinoprotein alcohol dehydrogenase-like"/>
    <property type="match status" value="1"/>
</dbReference>
<comment type="similarity">
    <text evidence="2">Belongs to the PilY1 family.</text>
</comment>
<evidence type="ECO:0000256" key="6">
    <source>
        <dbReference type="ARBA" id="ARBA00023263"/>
    </source>
</evidence>
<feature type="signal peptide" evidence="7">
    <location>
        <begin position="1"/>
        <end position="28"/>
    </location>
</feature>
<keyword evidence="5" id="KW-0106">Calcium</keyword>
<dbReference type="AlphaFoldDB" id="A0A1I5NA65"/>
<evidence type="ECO:0000256" key="3">
    <source>
        <dbReference type="ARBA" id="ARBA00022558"/>
    </source>
</evidence>
<dbReference type="InterPro" id="IPR008707">
    <property type="entry name" value="B-propeller_PilY1"/>
</dbReference>
<dbReference type="GO" id="GO:0009289">
    <property type="term" value="C:pilus"/>
    <property type="evidence" value="ECO:0007669"/>
    <property type="project" value="UniProtKB-SubCell"/>
</dbReference>
<reference evidence="10" key="1">
    <citation type="submission" date="2016-10" db="EMBL/GenBank/DDBJ databases">
        <authorList>
            <person name="Varghese N."/>
            <person name="Submissions S."/>
        </authorList>
    </citation>
    <scope>NUCLEOTIDE SEQUENCE [LARGE SCALE GENOMIC DNA]</scope>
    <source>
        <strain evidence="10">JCM 15604</strain>
    </source>
</reference>
<sequence>MNIKAFSKSGFSAALTIAICSAAQSVSAAGLTISQEPLFLTEGVAPNLLVTLDDSGSMAWGYAPDGISGDARTNNNASQARFFSSTYNPMYYNPSAVYEIPKTVTFNSATGLTTVGSHATPSFTSAPLDGFNPSLGTRVNLSNNFRATTVYTPGDTSQTLASHPFLVSGRYDNGTAAYYYVYDGSLCNNGAITNNACYRRVNVGASEQQNFANWYAFYRTRSLATASAANLAFYTLPENVRVTWQMLNSCTDIGNLTSTACRGISNTSYNNALRNFAGSHRQTFFSWLADIRGSGGTPLRGAARRAGEFLKNTGVNGPFAAEPGVTTAPQYACRPSYHILMTDGVWNGDSGFNVGNVDNTSIAALPDGTAYTPRAPFRDSVSNTVADVAFKYWAEDAQPNIANELKPYIPYKNANAATEYWDARNNPATWQHLVTYTLGLGLTRSLSNPAWAGSTFAGGYENLAAGTTAWPNAGSDSANNVYDLWHAAVNSRGEFFSVDSPEDMVTAFKTILSRIADRDTSASAVSLESAVTSAGNEAYYARFSSDNWSGELIKYDVDSNGALTLDWNARSKLQAQSPGTRNIKINRNSSLADFTWNNLSAAQQDVLNRNVNGVVDSLGSLRVNFLRGDRSRENTTFRERTYLLGDIIHSSPVVVGAPDRLAYLMDQAAGTSGNTSYANFRTANAERPKRIYVGANDGMLHGFDQNGNEVFAYIPTAVIPKLNRLTDKSYGTTHEFYVDGTPVTGDVFINGAWRTILVGTLRGGGRSVFALDITVPTDVRLLWEFSSTDDTDLGFSFPEPIITKLHNGKWSVILSNGYNSTNDRAALFILDAADGSVSKKITVGADNVINGLSTPRAVDINGDLVTDYVYAGDLQGNLWRFDLFDASRSEPFVVNPAAPVSANTFRAAFGARPLFSATNTNRQPITAAPTIVRHPTGLGHIVSVGTGKYIETTDAQANTSQAMTIYGIWDRQTAGQNATTTPSVTRNQLVQQNMETAITATFEDTDSSTSTSREIRLLSQNPVEWYVNGNPAEGVSKYGWFLDLKEGSTLKGEMVVTDMSARSNVLFAATTTPNADPCSSGIDRWFMAIDAYTGGATQFNVLDLSGNNYVTAQDSYQGRTVSSVRIPGFGSPAIVGKDAFFNTSDSIQRERLDFGPASRGRQNWRILGE</sequence>
<evidence type="ECO:0000256" key="2">
    <source>
        <dbReference type="ARBA" id="ARBA00008387"/>
    </source>
</evidence>
<dbReference type="EMBL" id="FOXK01000001">
    <property type="protein sequence ID" value="SFP18653.1"/>
    <property type="molecule type" value="Genomic_DNA"/>
</dbReference>
<organism evidence="9 10">
    <name type="scientific">Ectopseudomonas toyotomiensis</name>
    <dbReference type="NCBI Taxonomy" id="554344"/>
    <lineage>
        <taxon>Bacteria</taxon>
        <taxon>Pseudomonadati</taxon>
        <taxon>Pseudomonadota</taxon>
        <taxon>Gammaproteobacteria</taxon>
        <taxon>Pseudomonadales</taxon>
        <taxon>Pseudomonadaceae</taxon>
        <taxon>Ectopseudomonas</taxon>
    </lineage>
</organism>
<proteinExistence type="inferred from homology"/>
<keyword evidence="6" id="KW-0281">Fimbrium</keyword>
<dbReference type="InterPro" id="IPR011047">
    <property type="entry name" value="Quinoprotein_ADH-like_sf"/>
</dbReference>